<comment type="caution">
    <text evidence="2">The sequence shown here is derived from an EMBL/GenBank/DDBJ whole genome shotgun (WGS) entry which is preliminary data.</text>
</comment>
<reference evidence="2 3" key="1">
    <citation type="submission" date="2019-09" db="EMBL/GenBank/DDBJ databases">
        <title>Taxonomy of Antarctic Massilia spp.: description of Massilia rubra sp. nov., Massilia aquatica sp. nov., Massilia mucilaginosa sp. nov., Massilia frigida sp. nov. isolated from streams, lakes and regoliths.</title>
        <authorList>
            <person name="Holochova P."/>
            <person name="Sedlacek I."/>
            <person name="Kralova S."/>
            <person name="Maslanova I."/>
            <person name="Busse H.-J."/>
            <person name="Stankova E."/>
            <person name="Vrbovska V."/>
            <person name="Kovarovic V."/>
            <person name="Bartak M."/>
            <person name="Svec P."/>
            <person name="Pantucek R."/>
        </authorList>
    </citation>
    <scope>NUCLEOTIDE SEQUENCE [LARGE SCALE GENOMIC DNA]</scope>
    <source>
        <strain evidence="2 3">CCM 8693</strain>
    </source>
</reference>
<dbReference type="RefSeq" id="WP_167078582.1">
    <property type="nucleotide sequence ID" value="NZ_VVIW01000013.1"/>
</dbReference>
<name>A0ABX0MCC1_9BURK</name>
<sequence length="155" mass="17492">MSGDRRGFAYALEPVRSVTAWEIDEIAGELAVLNQAARALQQECDALAGQFAAVRADIIAQRQAQAALDIAGQRRAHDYMLQVQVQLQAKVVALRAAEEERDAMYLRLIDARKFAESLDRDKEAQAGEHDQKVAKQGYQLSDDNWLQRIHWRKTT</sequence>
<proteinExistence type="predicted"/>
<evidence type="ECO:0008006" key="4">
    <source>
        <dbReference type="Google" id="ProtNLM"/>
    </source>
</evidence>
<keyword evidence="3" id="KW-1185">Reference proteome</keyword>
<evidence type="ECO:0000256" key="1">
    <source>
        <dbReference type="SAM" id="Coils"/>
    </source>
</evidence>
<feature type="coiled-coil region" evidence="1">
    <location>
        <begin position="23"/>
        <end position="50"/>
    </location>
</feature>
<organism evidence="2 3">
    <name type="scientific">Massilia aquatica</name>
    <dbReference type="NCBI Taxonomy" id="2609000"/>
    <lineage>
        <taxon>Bacteria</taxon>
        <taxon>Pseudomonadati</taxon>
        <taxon>Pseudomonadota</taxon>
        <taxon>Betaproteobacteria</taxon>
        <taxon>Burkholderiales</taxon>
        <taxon>Oxalobacteraceae</taxon>
        <taxon>Telluria group</taxon>
        <taxon>Massilia</taxon>
    </lineage>
</organism>
<evidence type="ECO:0000313" key="3">
    <source>
        <dbReference type="Proteomes" id="UP000819052"/>
    </source>
</evidence>
<dbReference type="Proteomes" id="UP000819052">
    <property type="component" value="Unassembled WGS sequence"/>
</dbReference>
<dbReference type="EMBL" id="VVIW01000013">
    <property type="protein sequence ID" value="NHZ42588.1"/>
    <property type="molecule type" value="Genomic_DNA"/>
</dbReference>
<evidence type="ECO:0000313" key="2">
    <source>
        <dbReference type="EMBL" id="NHZ42588.1"/>
    </source>
</evidence>
<keyword evidence="1" id="KW-0175">Coiled coil</keyword>
<gene>
    <name evidence="2" type="ORF">F1609_20785</name>
</gene>
<protein>
    <recommendedName>
        <fullName evidence="4">Flagellar FliJ protein</fullName>
    </recommendedName>
</protein>
<accession>A0ABX0MCC1</accession>